<name>A0ABQ7GMA0_DUNSA</name>
<dbReference type="EMBL" id="MU069691">
    <property type="protein sequence ID" value="KAF5835734.1"/>
    <property type="molecule type" value="Genomic_DNA"/>
</dbReference>
<dbReference type="SUPFAM" id="SSF52833">
    <property type="entry name" value="Thioredoxin-like"/>
    <property type="match status" value="1"/>
</dbReference>
<dbReference type="InterPro" id="IPR036249">
    <property type="entry name" value="Thioredoxin-like_sf"/>
</dbReference>
<gene>
    <name evidence="1" type="ORF">DUNSADRAFT_6960</name>
</gene>
<evidence type="ECO:0000313" key="1">
    <source>
        <dbReference type="EMBL" id="KAF5835734.1"/>
    </source>
</evidence>
<proteinExistence type="predicted"/>
<comment type="caution">
    <text evidence="1">The sequence shown here is derived from an EMBL/GenBank/DDBJ whole genome shotgun (WGS) entry which is preliminary data.</text>
</comment>
<sequence length="78" mass="8605">WIPGRVVHVSGGARELQGLLDGLPIETMAVLNWHAPWAHACQQVLALMDAAAARFPQFLFAHMDIRGTPENEAMAWSQ</sequence>
<accession>A0ABQ7GMA0</accession>
<feature type="non-terminal residue" evidence="1">
    <location>
        <position position="78"/>
    </location>
</feature>
<protein>
    <submittedName>
        <fullName evidence="1">Uncharacterized protein</fullName>
    </submittedName>
</protein>
<feature type="non-terminal residue" evidence="1">
    <location>
        <position position="1"/>
    </location>
</feature>
<organism evidence="1 2">
    <name type="scientific">Dunaliella salina</name>
    <name type="common">Green alga</name>
    <name type="synonym">Protococcus salinus</name>
    <dbReference type="NCBI Taxonomy" id="3046"/>
    <lineage>
        <taxon>Eukaryota</taxon>
        <taxon>Viridiplantae</taxon>
        <taxon>Chlorophyta</taxon>
        <taxon>core chlorophytes</taxon>
        <taxon>Chlorophyceae</taxon>
        <taxon>CS clade</taxon>
        <taxon>Chlamydomonadales</taxon>
        <taxon>Dunaliellaceae</taxon>
        <taxon>Dunaliella</taxon>
    </lineage>
</organism>
<reference evidence="1" key="1">
    <citation type="submission" date="2017-08" db="EMBL/GenBank/DDBJ databases">
        <authorList>
            <person name="Polle J.E."/>
            <person name="Barry K."/>
            <person name="Cushman J."/>
            <person name="Schmutz J."/>
            <person name="Tran D."/>
            <person name="Hathwaick L.T."/>
            <person name="Yim W.C."/>
            <person name="Jenkins J."/>
            <person name="Mckie-Krisberg Z.M."/>
            <person name="Prochnik S."/>
            <person name="Lindquist E."/>
            <person name="Dockter R.B."/>
            <person name="Adam C."/>
            <person name="Molina H."/>
            <person name="Bunkerborg J."/>
            <person name="Jin E."/>
            <person name="Buchheim M."/>
            <person name="Magnuson J."/>
        </authorList>
    </citation>
    <scope>NUCLEOTIDE SEQUENCE</scope>
    <source>
        <strain evidence="1">CCAP 19/18</strain>
    </source>
</reference>
<keyword evidence="2" id="KW-1185">Reference proteome</keyword>
<evidence type="ECO:0000313" key="2">
    <source>
        <dbReference type="Proteomes" id="UP000815325"/>
    </source>
</evidence>
<dbReference type="Proteomes" id="UP000815325">
    <property type="component" value="Unassembled WGS sequence"/>
</dbReference>